<keyword evidence="3" id="KW-1185">Reference proteome</keyword>
<dbReference type="GeneID" id="25417591"/>
<reference evidence="2 3" key="1">
    <citation type="journal article" date="2014" name="BMC Genomics">
        <title>Genome sequencing of four Aureobasidium pullulans varieties: biotechnological potential, stress tolerance, and description of new species.</title>
        <authorList>
            <person name="Gostin Ar C."/>
            <person name="Ohm R.A."/>
            <person name="Kogej T."/>
            <person name="Sonjak S."/>
            <person name="Turk M."/>
            <person name="Zajc J."/>
            <person name="Zalar P."/>
            <person name="Grube M."/>
            <person name="Sun H."/>
            <person name="Han J."/>
            <person name="Sharma A."/>
            <person name="Chiniquy J."/>
            <person name="Ngan C.Y."/>
            <person name="Lipzen A."/>
            <person name="Barry K."/>
            <person name="Grigoriev I.V."/>
            <person name="Gunde-Cimerman N."/>
        </authorList>
    </citation>
    <scope>NUCLEOTIDE SEQUENCE [LARGE SCALE GENOMIC DNA]</scope>
    <source>
        <strain evidence="2 3">CBS 147.97</strain>
    </source>
</reference>
<feature type="compositionally biased region" description="Polar residues" evidence="1">
    <location>
        <begin position="230"/>
        <end position="244"/>
    </location>
</feature>
<proteinExistence type="predicted"/>
<evidence type="ECO:0000313" key="3">
    <source>
        <dbReference type="Proteomes" id="UP000027730"/>
    </source>
</evidence>
<dbReference type="EMBL" id="KL584723">
    <property type="protein sequence ID" value="KEQ69138.1"/>
    <property type="molecule type" value="Genomic_DNA"/>
</dbReference>
<protein>
    <submittedName>
        <fullName evidence="2">Uncharacterized protein</fullName>
    </submittedName>
</protein>
<feature type="compositionally biased region" description="Low complexity" evidence="1">
    <location>
        <begin position="133"/>
        <end position="165"/>
    </location>
</feature>
<feature type="compositionally biased region" description="Polar residues" evidence="1">
    <location>
        <begin position="64"/>
        <end position="85"/>
    </location>
</feature>
<dbReference type="AlphaFoldDB" id="A0A074W8F3"/>
<evidence type="ECO:0000313" key="2">
    <source>
        <dbReference type="EMBL" id="KEQ69138.1"/>
    </source>
</evidence>
<name>A0A074W8F3_9PEZI</name>
<dbReference type="HOGENOM" id="CLU_949894_0_0_1"/>
<feature type="compositionally biased region" description="Low complexity" evidence="1">
    <location>
        <begin position="48"/>
        <end position="63"/>
    </location>
</feature>
<feature type="region of interest" description="Disordered" evidence="1">
    <location>
        <begin position="1"/>
        <end position="99"/>
    </location>
</feature>
<gene>
    <name evidence="2" type="ORF">M436DRAFT_85787</name>
</gene>
<dbReference type="RefSeq" id="XP_013423358.1">
    <property type="nucleotide sequence ID" value="XM_013567904.1"/>
</dbReference>
<dbReference type="OrthoDB" id="3944185at2759"/>
<dbReference type="Proteomes" id="UP000027730">
    <property type="component" value="Unassembled WGS sequence"/>
</dbReference>
<accession>A0A074W8F3</accession>
<feature type="compositionally biased region" description="Low complexity" evidence="1">
    <location>
        <begin position="206"/>
        <end position="224"/>
    </location>
</feature>
<feature type="compositionally biased region" description="Basic residues" evidence="1">
    <location>
        <begin position="248"/>
        <end position="259"/>
    </location>
</feature>
<evidence type="ECO:0000256" key="1">
    <source>
        <dbReference type="SAM" id="MobiDB-lite"/>
    </source>
</evidence>
<feature type="compositionally biased region" description="Low complexity" evidence="1">
    <location>
        <begin position="178"/>
        <end position="189"/>
    </location>
</feature>
<feature type="region of interest" description="Disordered" evidence="1">
    <location>
        <begin position="133"/>
        <end position="259"/>
    </location>
</feature>
<sequence>MKQDPSLLSTAYSNRDNIAPSNSHRRSLSLSNSSMTNLKSQHEIEGGSFSSNNSDHSSTSVQSMSPRTTYAGCSTASARNTSSVPPSVVGDGANQFSPDQWVISPEERALMTNSAHFARDRRRRRTAIQLEAPLKSPLHLSSSPPSFPRIRSPVSPVAPHHSPVPDGFRNDGCSDVAPSTTPDTDSVPPRGRLQRSFTPSERKDAGPAILPGLLRRLGRPFSGPWRGPSSLLTSIPATDTQAAGSLSRLRRMFSRRRRG</sequence>
<feature type="compositionally biased region" description="Polar residues" evidence="1">
    <location>
        <begin position="1"/>
        <end position="20"/>
    </location>
</feature>
<organism evidence="2 3">
    <name type="scientific">Aureobasidium namibiae CBS 147.97</name>
    <dbReference type="NCBI Taxonomy" id="1043004"/>
    <lineage>
        <taxon>Eukaryota</taxon>
        <taxon>Fungi</taxon>
        <taxon>Dikarya</taxon>
        <taxon>Ascomycota</taxon>
        <taxon>Pezizomycotina</taxon>
        <taxon>Dothideomycetes</taxon>
        <taxon>Dothideomycetidae</taxon>
        <taxon>Dothideales</taxon>
        <taxon>Saccotheciaceae</taxon>
        <taxon>Aureobasidium</taxon>
    </lineage>
</organism>